<dbReference type="InterPro" id="IPR058625">
    <property type="entry name" value="MdtA-like_BSH"/>
</dbReference>
<dbReference type="GO" id="GO:0046677">
    <property type="term" value="P:response to antibiotic"/>
    <property type="evidence" value="ECO:0007669"/>
    <property type="project" value="TreeGrafter"/>
</dbReference>
<keyword evidence="8" id="KW-1185">Reference proteome</keyword>
<evidence type="ECO:0000259" key="6">
    <source>
        <dbReference type="Pfam" id="PF25967"/>
    </source>
</evidence>
<evidence type="ECO:0000259" key="4">
    <source>
        <dbReference type="Pfam" id="PF25917"/>
    </source>
</evidence>
<feature type="domain" description="Multidrug resistance protein MdtA-like beta-barrel" evidence="5">
    <location>
        <begin position="254"/>
        <end position="308"/>
    </location>
</feature>
<feature type="domain" description="Multidrug resistance protein MdtA-like alpha-helical hairpin" evidence="3">
    <location>
        <begin position="115"/>
        <end position="184"/>
    </location>
</feature>
<dbReference type="AlphaFoldDB" id="A0A2P7AXD1"/>
<evidence type="ECO:0000313" key="8">
    <source>
        <dbReference type="Proteomes" id="UP000241158"/>
    </source>
</evidence>
<dbReference type="Gene3D" id="2.40.50.100">
    <property type="match status" value="1"/>
</dbReference>
<dbReference type="EMBL" id="PGGN01000002">
    <property type="protein sequence ID" value="PSH58864.1"/>
    <property type="molecule type" value="Genomic_DNA"/>
</dbReference>
<dbReference type="SUPFAM" id="SSF111369">
    <property type="entry name" value="HlyD-like secretion proteins"/>
    <property type="match status" value="1"/>
</dbReference>
<dbReference type="GO" id="GO:0005886">
    <property type="term" value="C:plasma membrane"/>
    <property type="evidence" value="ECO:0007669"/>
    <property type="project" value="TreeGrafter"/>
</dbReference>
<protein>
    <submittedName>
        <fullName evidence="7">Efflux transporter periplasmic adaptor subunit</fullName>
    </submittedName>
</protein>
<evidence type="ECO:0000259" key="3">
    <source>
        <dbReference type="Pfam" id="PF25876"/>
    </source>
</evidence>
<dbReference type="Proteomes" id="UP000241158">
    <property type="component" value="Unassembled WGS sequence"/>
</dbReference>
<feature type="domain" description="Multidrug resistance protein MdtA-like C-terminal permuted SH3" evidence="6">
    <location>
        <begin position="316"/>
        <end position="375"/>
    </location>
</feature>
<comment type="caution">
    <text evidence="7">The sequence shown here is derived from an EMBL/GenBank/DDBJ whole genome shotgun (WGS) entry which is preliminary data.</text>
</comment>
<comment type="similarity">
    <text evidence="2">Belongs to the membrane fusion protein (MFP) (TC 8.A.1) family.</text>
</comment>
<dbReference type="Gene3D" id="2.40.30.170">
    <property type="match status" value="1"/>
</dbReference>
<dbReference type="RefSeq" id="WP_106717282.1">
    <property type="nucleotide sequence ID" value="NZ_JACHXT010000004.1"/>
</dbReference>
<proteinExistence type="inferred from homology"/>
<name>A0A2P7AXD1_9HYPH</name>
<dbReference type="Gene3D" id="2.40.420.20">
    <property type="match status" value="1"/>
</dbReference>
<dbReference type="Pfam" id="PF25876">
    <property type="entry name" value="HH_MFP_RND"/>
    <property type="match status" value="1"/>
</dbReference>
<evidence type="ECO:0000259" key="5">
    <source>
        <dbReference type="Pfam" id="PF25944"/>
    </source>
</evidence>
<comment type="subcellular location">
    <subcellularLocation>
        <location evidence="1">Cell envelope</location>
    </subcellularLocation>
</comment>
<feature type="domain" description="Multidrug resistance protein MdtA-like barrel-sandwich hybrid" evidence="4">
    <location>
        <begin position="75"/>
        <end position="215"/>
    </location>
</feature>
<evidence type="ECO:0000256" key="2">
    <source>
        <dbReference type="ARBA" id="ARBA00009477"/>
    </source>
</evidence>
<dbReference type="FunFam" id="2.40.420.20:FF:000001">
    <property type="entry name" value="Efflux RND transporter periplasmic adaptor subunit"/>
    <property type="match status" value="1"/>
</dbReference>
<dbReference type="InterPro" id="IPR058627">
    <property type="entry name" value="MdtA-like_C"/>
</dbReference>
<dbReference type="OrthoDB" id="9800613at2"/>
<dbReference type="Gene3D" id="1.10.287.470">
    <property type="entry name" value="Helix hairpin bin"/>
    <property type="match status" value="1"/>
</dbReference>
<organism evidence="7 8">
    <name type="scientific">Phyllobacterium endophyticum</name>
    <dbReference type="NCBI Taxonomy" id="1149773"/>
    <lineage>
        <taxon>Bacteria</taxon>
        <taxon>Pseudomonadati</taxon>
        <taxon>Pseudomonadota</taxon>
        <taxon>Alphaproteobacteria</taxon>
        <taxon>Hyphomicrobiales</taxon>
        <taxon>Phyllobacteriaceae</taxon>
        <taxon>Phyllobacterium</taxon>
    </lineage>
</organism>
<gene>
    <name evidence="7" type="ORF">CU100_14160</name>
</gene>
<dbReference type="GO" id="GO:0022857">
    <property type="term" value="F:transmembrane transporter activity"/>
    <property type="evidence" value="ECO:0007669"/>
    <property type="project" value="InterPro"/>
</dbReference>
<evidence type="ECO:0000313" key="7">
    <source>
        <dbReference type="EMBL" id="PSH58864.1"/>
    </source>
</evidence>
<reference evidence="8" key="1">
    <citation type="submission" date="2017-11" db="EMBL/GenBank/DDBJ databases">
        <authorList>
            <person name="Kuznetsova I."/>
            <person name="Sazanova A."/>
            <person name="Chirak E."/>
            <person name="Safronova V."/>
            <person name="Willems A."/>
        </authorList>
    </citation>
    <scope>NUCLEOTIDE SEQUENCE [LARGE SCALE GENOMIC DNA]</scope>
    <source>
        <strain evidence="8">PEPV15</strain>
    </source>
</reference>
<dbReference type="InterPro" id="IPR058626">
    <property type="entry name" value="MdtA-like_b-barrel"/>
</dbReference>
<dbReference type="GO" id="GO:0030313">
    <property type="term" value="C:cell envelope"/>
    <property type="evidence" value="ECO:0007669"/>
    <property type="project" value="UniProtKB-SubCell"/>
</dbReference>
<dbReference type="Pfam" id="PF25967">
    <property type="entry name" value="RND-MFP_C"/>
    <property type="match status" value="1"/>
</dbReference>
<dbReference type="InterPro" id="IPR058624">
    <property type="entry name" value="MdtA-like_HH"/>
</dbReference>
<dbReference type="PANTHER" id="PTHR30158:SF10">
    <property type="entry name" value="CATION EFFLUX PUMP"/>
    <property type="match status" value="1"/>
</dbReference>
<dbReference type="Pfam" id="PF25917">
    <property type="entry name" value="BSH_RND"/>
    <property type="match status" value="1"/>
</dbReference>
<dbReference type="InterPro" id="IPR006143">
    <property type="entry name" value="RND_pump_MFP"/>
</dbReference>
<evidence type="ECO:0000256" key="1">
    <source>
        <dbReference type="ARBA" id="ARBA00004196"/>
    </source>
</evidence>
<dbReference type="NCBIfam" id="TIGR01730">
    <property type="entry name" value="RND_mfp"/>
    <property type="match status" value="1"/>
</dbReference>
<dbReference type="PANTHER" id="PTHR30158">
    <property type="entry name" value="ACRA/E-RELATED COMPONENT OF DRUG EFFLUX TRANSPORTER"/>
    <property type="match status" value="1"/>
</dbReference>
<accession>A0A2P7AXD1</accession>
<dbReference type="Pfam" id="PF25944">
    <property type="entry name" value="Beta-barrel_RND"/>
    <property type="match status" value="1"/>
</dbReference>
<sequence>MSISTLRKSLYASALVLTLATAGGTYLLDMQQSHAEGEKSQAAPAPATPVSVAVVKSQPVTRWSEFSGRLEAVDQVDVRSRVAGAIQSVAFKEGAIVKQGDLLVKIDPAPYEAEVARAKAQVAAAESKLAYAKGELARGKQLVTSRFASQSDYDQRLNVQISAQADLEAAKAVLQTAMLNLDWTDIRAPISGRVGRIEITPGNLIAAGPSSPLLTSLVSISPIYASFEADENVVANALADLPEGLNSRDFVDRIPVQMDVHSRDGISGKLQLINNSVDASSGTVKVRAVFDNADGKLIPGQFAKVRMGQANEHNELLVDEKAVGTDQNKKFVMVVNPQNVVEYREISLGARTDGLRIVTAGLQADDKIVVNGLQRIRPGSLVAPEMVAMGGKAPDLQALADQAKVKQ</sequence>